<dbReference type="GO" id="GO:0009298">
    <property type="term" value="P:GDP-mannose biosynthetic process"/>
    <property type="evidence" value="ECO:0007669"/>
    <property type="project" value="TreeGrafter"/>
</dbReference>
<feature type="domain" description="Nucleotidyl transferase" evidence="1">
    <location>
        <begin position="11"/>
        <end position="296"/>
    </location>
</feature>
<dbReference type="InterPro" id="IPR005835">
    <property type="entry name" value="NTP_transferase_dom"/>
</dbReference>
<evidence type="ECO:0000259" key="1">
    <source>
        <dbReference type="Pfam" id="PF00483"/>
    </source>
</evidence>
<dbReference type="PANTHER" id="PTHR46390">
    <property type="entry name" value="MANNOSE-1-PHOSPHATE GUANYLYLTRANSFERASE"/>
    <property type="match status" value="1"/>
</dbReference>
<dbReference type="GO" id="GO:0004475">
    <property type="term" value="F:mannose-1-phosphate guanylyltransferase (GTP) activity"/>
    <property type="evidence" value="ECO:0007669"/>
    <property type="project" value="InterPro"/>
</dbReference>
<proteinExistence type="predicted"/>
<dbReference type="InterPro" id="IPR051161">
    <property type="entry name" value="Mannose-6P_isomerase_type2"/>
</dbReference>
<dbReference type="Gene3D" id="3.90.550.10">
    <property type="entry name" value="Spore Coat Polysaccharide Biosynthesis Protein SpsA, Chain A"/>
    <property type="match status" value="1"/>
</dbReference>
<keyword evidence="3" id="KW-0413">Isomerase</keyword>
<reference evidence="3" key="1">
    <citation type="submission" date="2005-08" db="EMBL/GenBank/DDBJ databases">
        <title>Complete sequence of Chlorobium chlorochromatii CaD3.</title>
        <authorList>
            <person name="Copeland A."/>
            <person name="Lucas S."/>
            <person name="Lapidus A."/>
            <person name="Barry K."/>
            <person name="Detter J.C."/>
            <person name="Glavina T."/>
            <person name="Hammon N."/>
            <person name="Israni S."/>
            <person name="Pitluck S."/>
            <person name="Bryant D."/>
            <person name="Schmutz J."/>
            <person name="Larimer F."/>
            <person name="Land M."/>
            <person name="Kyrpides N."/>
            <person name="Ivanova N."/>
            <person name="Richardson P."/>
        </authorList>
    </citation>
    <scope>NUCLEOTIDE SEQUENCE [LARGE SCALE GENOMIC DNA]</scope>
    <source>
        <strain evidence="3">CaD3</strain>
    </source>
</reference>
<dbReference type="SUPFAM" id="SSF159283">
    <property type="entry name" value="Guanosine diphospho-D-mannose pyrophosphorylase/mannose-6-phosphate isomerase linker domain"/>
    <property type="match status" value="1"/>
</dbReference>
<dbReference type="AlphaFoldDB" id="Q3APK3"/>
<feature type="domain" description="MannoseP isomerase/GMP-like beta-helix" evidence="2">
    <location>
        <begin position="309"/>
        <end position="364"/>
    </location>
</feature>
<dbReference type="PANTHER" id="PTHR46390:SF1">
    <property type="entry name" value="MANNOSE-1-PHOSPHATE GUANYLYLTRANSFERASE"/>
    <property type="match status" value="1"/>
</dbReference>
<dbReference type="KEGG" id="cch:Cag_1821"/>
<protein>
    <submittedName>
        <fullName evidence="3">Mannose-6-phosphate isomerase, type 2</fullName>
        <ecNumber evidence="3">5.3.1.8</ecNumber>
    </submittedName>
</protein>
<dbReference type="Pfam" id="PF00483">
    <property type="entry name" value="NTP_transferase"/>
    <property type="match status" value="1"/>
</dbReference>
<dbReference type="STRING" id="340177.Cag_1821"/>
<name>Q3APK3_CHLCH</name>
<gene>
    <name evidence="3" type="ordered locus">Cag_1821</name>
</gene>
<dbReference type="GO" id="GO:0004476">
    <property type="term" value="F:mannose-6-phosphate isomerase activity"/>
    <property type="evidence" value="ECO:0007669"/>
    <property type="project" value="UniProtKB-EC"/>
</dbReference>
<dbReference type="InterPro" id="IPR049577">
    <property type="entry name" value="GMPP_N"/>
</dbReference>
<accession>Q3APK3</accession>
<evidence type="ECO:0000313" key="3">
    <source>
        <dbReference type="EMBL" id="ABB29072.1"/>
    </source>
</evidence>
<dbReference type="EC" id="5.3.1.8" evidence="3"/>
<dbReference type="EMBL" id="CP000108">
    <property type="protein sequence ID" value="ABB29072.1"/>
    <property type="molecule type" value="Genomic_DNA"/>
</dbReference>
<dbReference type="InterPro" id="IPR029044">
    <property type="entry name" value="Nucleotide-diphossugar_trans"/>
</dbReference>
<sequence length="373" mass="42225">MMSTFRQHVYAVVMGGGFGKKLWPVSKRKRPKQFIDLFNDGTMILKTLQRIAGLVPEENILVITSALGKQLLLELSPHFQESNIIVEPACRNTAPCIALASAHIKKRDPEALTIILPADHLVRDSDAFELIMQAALLQAQHSMGLVTLGIMPTRPETAYGYIQATESLPMPEGFGVDDRFKLFAVKAFAEKPDYATALNFLETRDFYWNSGIFVWHIKAIWQEFQRSMPDLYHDFLTIYNHLGTQSEQKIIEDVYSWIHPCSIDRGIMEKAERVFVLTGEFGWTDLGCWDEVLHVAGDLPVLVAEQEGGHHMEIACENLFVKTMPDKVIATIGVKDVMIIETDKALLVCHKGQSHRVREIVDMLRRAGLEDYL</sequence>
<dbReference type="SUPFAM" id="SSF53448">
    <property type="entry name" value="Nucleotide-diphospho-sugar transferases"/>
    <property type="match status" value="1"/>
</dbReference>
<dbReference type="eggNOG" id="COG0836">
    <property type="taxonomic scope" value="Bacteria"/>
</dbReference>
<dbReference type="HOGENOM" id="CLU_035527_0_1_10"/>
<dbReference type="Pfam" id="PF22640">
    <property type="entry name" value="ManC_GMP_beta-helix"/>
    <property type="match status" value="1"/>
</dbReference>
<dbReference type="OrthoDB" id="9806359at2"/>
<dbReference type="CDD" id="cd02509">
    <property type="entry name" value="GDP-M1P_Guanylyltransferase"/>
    <property type="match status" value="1"/>
</dbReference>
<organism evidence="3">
    <name type="scientific">Chlorobium chlorochromatii (strain CaD3)</name>
    <dbReference type="NCBI Taxonomy" id="340177"/>
    <lineage>
        <taxon>Bacteria</taxon>
        <taxon>Pseudomonadati</taxon>
        <taxon>Chlorobiota</taxon>
        <taxon>Chlorobiia</taxon>
        <taxon>Chlorobiales</taxon>
        <taxon>Chlorobiaceae</taxon>
        <taxon>Chlorobium/Pelodictyon group</taxon>
        <taxon>Chlorobium</taxon>
    </lineage>
</organism>
<dbReference type="InterPro" id="IPR054566">
    <property type="entry name" value="ManC/GMP-like_b-helix"/>
</dbReference>
<evidence type="ECO:0000259" key="2">
    <source>
        <dbReference type="Pfam" id="PF22640"/>
    </source>
</evidence>